<sequence length="268" mass="28104">MAPLSGSAALGLWPLCSATLGPRPLSTSGPSRASVTLGFGHFRASAPLGHRPLSGFSSCDPVERCFHEVHPTVLWAAGYPMTTLSLANAVGAATAMGRGAGRNVASAQDVASLLCAAAENSGFAHQHAARAALLMLQDSRVAAGIQVSCTGEGYIATVSDILWKVAEECLGAEQREFVEKAAGGVGTSTGWMRRYADADIFFGDLALSMLVIDKLQKLSDGLTRKQTSKETANAFHSRLSARQRTVNFLAKVVPGCISVSDVDFGHHF</sequence>
<reference evidence="2 3" key="1">
    <citation type="journal article" date="2015" name="Genome Biol. Evol.">
        <title>Comparative Genomics of a Bacterivorous Green Alga Reveals Evolutionary Causalities and Consequences of Phago-Mixotrophic Mode of Nutrition.</title>
        <authorList>
            <person name="Burns J.A."/>
            <person name="Paasch A."/>
            <person name="Narechania A."/>
            <person name="Kim E."/>
        </authorList>
    </citation>
    <scope>NUCLEOTIDE SEQUENCE [LARGE SCALE GENOMIC DNA]</scope>
    <source>
        <strain evidence="2 3">PLY_AMNH</strain>
    </source>
</reference>
<feature type="signal peptide" evidence="1">
    <location>
        <begin position="1"/>
        <end position="18"/>
    </location>
</feature>
<keyword evidence="3" id="KW-1185">Reference proteome</keyword>
<dbReference type="Proteomes" id="UP001190700">
    <property type="component" value="Unassembled WGS sequence"/>
</dbReference>
<protein>
    <submittedName>
        <fullName evidence="2">Uncharacterized protein</fullName>
    </submittedName>
</protein>
<proteinExistence type="predicted"/>
<dbReference type="AlphaFoldDB" id="A0AAE0C9W6"/>
<dbReference type="EMBL" id="LGRX02026270">
    <property type="protein sequence ID" value="KAK3251111.1"/>
    <property type="molecule type" value="Genomic_DNA"/>
</dbReference>
<feature type="chain" id="PRO_5042152145" evidence="1">
    <location>
        <begin position="19"/>
        <end position="268"/>
    </location>
</feature>
<accession>A0AAE0C9W6</accession>
<evidence type="ECO:0000256" key="1">
    <source>
        <dbReference type="SAM" id="SignalP"/>
    </source>
</evidence>
<organism evidence="2 3">
    <name type="scientific">Cymbomonas tetramitiformis</name>
    <dbReference type="NCBI Taxonomy" id="36881"/>
    <lineage>
        <taxon>Eukaryota</taxon>
        <taxon>Viridiplantae</taxon>
        <taxon>Chlorophyta</taxon>
        <taxon>Pyramimonadophyceae</taxon>
        <taxon>Pyramimonadales</taxon>
        <taxon>Pyramimonadaceae</taxon>
        <taxon>Cymbomonas</taxon>
    </lineage>
</organism>
<dbReference type="PANTHER" id="PTHR47826:SF1">
    <property type="entry name" value="OS03G0164700 PROTEIN"/>
    <property type="match status" value="1"/>
</dbReference>
<evidence type="ECO:0000313" key="2">
    <source>
        <dbReference type="EMBL" id="KAK3251111.1"/>
    </source>
</evidence>
<gene>
    <name evidence="2" type="ORF">CYMTET_39546</name>
</gene>
<evidence type="ECO:0000313" key="3">
    <source>
        <dbReference type="Proteomes" id="UP001190700"/>
    </source>
</evidence>
<name>A0AAE0C9W6_9CHLO</name>
<comment type="caution">
    <text evidence="2">The sequence shown here is derived from an EMBL/GenBank/DDBJ whole genome shotgun (WGS) entry which is preliminary data.</text>
</comment>
<keyword evidence="1" id="KW-0732">Signal</keyword>
<dbReference type="PANTHER" id="PTHR47826">
    <property type="entry name" value="OS03G0164700 PROTEIN"/>
    <property type="match status" value="1"/>
</dbReference>